<protein>
    <submittedName>
        <fullName evidence="3">Transmembrane protein</fullName>
    </submittedName>
</protein>
<dbReference type="AlphaFoldDB" id="A0A0K3AXN1"/>
<dbReference type="CTD" id="183348"/>
<feature type="transmembrane region" description="Helical" evidence="2">
    <location>
        <begin position="242"/>
        <end position="263"/>
    </location>
</feature>
<keyword evidence="2" id="KW-0472">Membrane</keyword>
<organism evidence="3 4">
    <name type="scientific">Caenorhabditis elegans</name>
    <dbReference type="NCBI Taxonomy" id="6239"/>
    <lineage>
        <taxon>Eukaryota</taxon>
        <taxon>Metazoa</taxon>
        <taxon>Ecdysozoa</taxon>
        <taxon>Nematoda</taxon>
        <taxon>Chromadorea</taxon>
        <taxon>Rhabditida</taxon>
        <taxon>Rhabditina</taxon>
        <taxon>Rhabditomorpha</taxon>
        <taxon>Rhabditoidea</taxon>
        <taxon>Rhabditidae</taxon>
        <taxon>Peloderinae</taxon>
        <taxon>Caenorhabditis</taxon>
    </lineage>
</organism>
<dbReference type="Proteomes" id="UP000001940">
    <property type="component" value="Chromosome V"/>
</dbReference>
<name>A0A0K3AXN1_CAEEL</name>
<keyword evidence="2 3" id="KW-0812">Transmembrane</keyword>
<accession>A0A0K3AXN1</accession>
<dbReference type="Bgee" id="WBGene00016538">
    <property type="expression patterns" value="Expressed in larva and 3 other cell types or tissues"/>
</dbReference>
<proteinExistence type="predicted"/>
<dbReference type="RefSeq" id="NP_001300059.1">
    <property type="nucleotide sequence ID" value="NM_001313130.4"/>
</dbReference>
<keyword evidence="2" id="KW-1133">Transmembrane helix</keyword>
<dbReference type="AGR" id="WB:WBGene00016538"/>
<reference evidence="3 4" key="1">
    <citation type="journal article" date="1998" name="Science">
        <title>Genome sequence of the nematode C. elegans: a platform for investigating biology.</title>
        <authorList>
            <consortium name="The C. elegans sequencing consortium"/>
            <person name="Sulson J.E."/>
            <person name="Waterston R."/>
        </authorList>
    </citation>
    <scope>NUCLEOTIDE SEQUENCE [LARGE SCALE GENOMIC DNA]</scope>
    <source>
        <strain evidence="3 4">Bristol N2</strain>
    </source>
</reference>
<feature type="region of interest" description="Disordered" evidence="1">
    <location>
        <begin position="1"/>
        <end position="33"/>
    </location>
</feature>
<evidence type="ECO:0000256" key="1">
    <source>
        <dbReference type="SAM" id="MobiDB-lite"/>
    </source>
</evidence>
<dbReference type="EMBL" id="BX284605">
    <property type="protein sequence ID" value="CTQ86758.1"/>
    <property type="molecule type" value="Genomic_DNA"/>
</dbReference>
<gene>
    <name evidence="3 5" type="ORF">C39F7.1</name>
    <name evidence="3" type="ORF">CELE_C39F7.1</name>
</gene>
<keyword evidence="4" id="KW-1185">Reference proteome</keyword>
<dbReference type="ExpressionAtlas" id="A0A0K3AXN1">
    <property type="expression patterns" value="baseline and differential"/>
</dbReference>
<dbReference type="GeneID" id="183348"/>
<evidence type="ECO:0000313" key="3">
    <source>
        <dbReference type="EMBL" id="CTQ86758.1"/>
    </source>
</evidence>
<dbReference type="WormBase" id="C39F7.1b">
    <property type="protein sequence ID" value="CE50998"/>
    <property type="gene ID" value="WBGene00016538"/>
</dbReference>
<evidence type="ECO:0000313" key="4">
    <source>
        <dbReference type="Proteomes" id="UP000001940"/>
    </source>
</evidence>
<evidence type="ECO:0000256" key="2">
    <source>
        <dbReference type="SAM" id="Phobius"/>
    </source>
</evidence>
<evidence type="ECO:0000313" key="5">
    <source>
        <dbReference type="WormBase" id="C39F7.1b"/>
    </source>
</evidence>
<sequence length="274" mass="30665">MSTLSYSNTVHDGSKLTKKKKKTNGNFDPRNKREESPMWLMEACVNPTTAGSRKWLTEFLPMAAQLLLADRPAYIIVRNSWNPTPFDHYPSRPATSILTTSAGNDNSIYVSTDAKIWTSQEIRATVEDCDFASGNMWFYIGAPRSSDELFENVIDPLLQWNRAPSGSGELIGSAEDALALLHWNAAGEVAVLGARELKKLASRLGIVIENEDAMVIDCLEEDFSSNAATATSSDEPEVPRRIPIFDMFWVGIALIILQLLYLLSKFDFFREWFA</sequence>
<feature type="compositionally biased region" description="Polar residues" evidence="1">
    <location>
        <begin position="1"/>
        <end position="11"/>
    </location>
</feature>
<dbReference type="OrthoDB" id="5787992at2759"/>